<dbReference type="InterPro" id="IPR003148">
    <property type="entry name" value="RCK_N"/>
</dbReference>
<feature type="transmembrane region" description="Helical" evidence="9">
    <location>
        <begin position="274"/>
        <end position="290"/>
    </location>
</feature>
<feature type="transmembrane region" description="Helical" evidence="9">
    <location>
        <begin position="334"/>
        <end position="357"/>
    </location>
</feature>
<dbReference type="InterPro" id="IPR038770">
    <property type="entry name" value="Na+/solute_symporter_sf"/>
</dbReference>
<feature type="transmembrane region" description="Helical" evidence="9">
    <location>
        <begin position="28"/>
        <end position="47"/>
    </location>
</feature>
<feature type="transmembrane region" description="Helical" evidence="9">
    <location>
        <begin position="116"/>
        <end position="136"/>
    </location>
</feature>
<dbReference type="STRING" id="39841.SAMN05660836_01018"/>
<evidence type="ECO:0000259" key="10">
    <source>
        <dbReference type="Pfam" id="PF00999"/>
    </source>
</evidence>
<evidence type="ECO:0000313" key="13">
    <source>
        <dbReference type="Proteomes" id="UP000199611"/>
    </source>
</evidence>
<dbReference type="GO" id="GO:0015297">
    <property type="term" value="F:antiporter activity"/>
    <property type="evidence" value="ECO:0007669"/>
    <property type="project" value="UniProtKB-KW"/>
</dbReference>
<feature type="transmembrane region" description="Helical" evidence="9">
    <location>
        <begin position="148"/>
        <end position="172"/>
    </location>
</feature>
<reference evidence="12 13" key="1">
    <citation type="submission" date="2016-10" db="EMBL/GenBank/DDBJ databases">
        <authorList>
            <person name="de Groot N.N."/>
        </authorList>
    </citation>
    <scope>NUCLEOTIDE SEQUENCE [LARGE SCALE GENOMIC DNA]</scope>
    <source>
        <strain evidence="12 13">DSM 9990</strain>
    </source>
</reference>
<comment type="subcellular location">
    <subcellularLocation>
        <location evidence="1">Cell membrane</location>
        <topology evidence="1">Multi-pass membrane protein</topology>
    </subcellularLocation>
</comment>
<evidence type="ECO:0000256" key="4">
    <source>
        <dbReference type="ARBA" id="ARBA00022475"/>
    </source>
</evidence>
<evidence type="ECO:0000313" key="12">
    <source>
        <dbReference type="EMBL" id="SFM65039.1"/>
    </source>
</evidence>
<keyword evidence="2" id="KW-0813">Transport</keyword>
<feature type="transmembrane region" description="Helical" evidence="9">
    <location>
        <begin position="363"/>
        <end position="385"/>
    </location>
</feature>
<feature type="domain" description="RCK N-terminal" evidence="11">
    <location>
        <begin position="404"/>
        <end position="481"/>
    </location>
</feature>
<evidence type="ECO:0000256" key="2">
    <source>
        <dbReference type="ARBA" id="ARBA00022448"/>
    </source>
</evidence>
<dbReference type="GO" id="GO:1902600">
    <property type="term" value="P:proton transmembrane transport"/>
    <property type="evidence" value="ECO:0007669"/>
    <property type="project" value="InterPro"/>
</dbReference>
<dbReference type="Gene3D" id="3.40.50.720">
    <property type="entry name" value="NAD(P)-binding Rossmann-like Domain"/>
    <property type="match status" value="1"/>
</dbReference>
<evidence type="ECO:0000256" key="9">
    <source>
        <dbReference type="SAM" id="Phobius"/>
    </source>
</evidence>
<dbReference type="PANTHER" id="PTHR32507:SF0">
    <property type="entry name" value="NA(+)_H(+) ANTIPORTER 2-RELATED"/>
    <property type="match status" value="1"/>
</dbReference>
<evidence type="ECO:0000259" key="11">
    <source>
        <dbReference type="Pfam" id="PF02254"/>
    </source>
</evidence>
<dbReference type="EMBL" id="FOUU01000002">
    <property type="protein sequence ID" value="SFM65039.1"/>
    <property type="molecule type" value="Genomic_DNA"/>
</dbReference>
<evidence type="ECO:0000256" key="1">
    <source>
        <dbReference type="ARBA" id="ARBA00004651"/>
    </source>
</evidence>
<dbReference type="Pfam" id="PF02254">
    <property type="entry name" value="TrkA_N"/>
    <property type="match status" value="1"/>
</dbReference>
<dbReference type="Pfam" id="PF00999">
    <property type="entry name" value="Na_H_Exchanger"/>
    <property type="match status" value="1"/>
</dbReference>
<feature type="transmembrane region" description="Helical" evidence="9">
    <location>
        <begin position="230"/>
        <end position="254"/>
    </location>
</feature>
<evidence type="ECO:0000256" key="5">
    <source>
        <dbReference type="ARBA" id="ARBA00022692"/>
    </source>
</evidence>
<keyword evidence="7" id="KW-0406">Ion transport</keyword>
<sequence length="592" mass="63045">MASLYTVVTALILGIVSQVLDRTFRIPAIVFYLVFGILGGPMVLNFIRVESLGSGLITLVEIAVALILFEGGLTLTSVSFRIETAIIHRLLWGTLTLTGLGAALLAIHLLRVPWKFALLFGAIIIVTGPTVMGSILRNASLLPRLEALLHWESIWGDVAGVVVSAVAIELLAHPLSVQSPIGGIITLLSRVGVGIAAGLIGGFFLLRVAIPFLEHLHDEILPGIVSFGSAIAIFALSNAVIEGSGPLAAVILGIILRSLSGRTVREIRHFHEQIVTMFIGMLFVLLSARVDLRPLRDDWPPILGVALILGGLIRPFAVYGSLYKTGTSLAERTYIAFIGPRGILSIASVAYAGIVIGENSREIELITATVFAIIMISGISATLLCRPLARILKVDAPPEKTGILFVGLNELSVGIAKLIKDYVPVAFIDTNPTSCTLVSAEGLEALCADVVDGSVYEEATYSGFKRLVAITSEDPLNELVAIKSAPYLGSRNVFKARGHAGHEVISVEPFTFFVPIFPEHFTVSEAVKDLRNGAGKLEILDINGKIESHDNTIIPLFEILGGGNGVKPITPGYTPSGKSLCFIKRVAPGGQP</sequence>
<keyword evidence="4" id="KW-1003">Cell membrane</keyword>
<dbReference type="AlphaFoldDB" id="A0A1I4SKS8"/>
<evidence type="ECO:0000256" key="7">
    <source>
        <dbReference type="ARBA" id="ARBA00023065"/>
    </source>
</evidence>
<feature type="transmembrane region" description="Helical" evidence="9">
    <location>
        <begin position="184"/>
        <end position="210"/>
    </location>
</feature>
<keyword evidence="3" id="KW-0050">Antiport</keyword>
<dbReference type="Proteomes" id="UP000199611">
    <property type="component" value="Unassembled WGS sequence"/>
</dbReference>
<dbReference type="RefSeq" id="WP_093393960.1">
    <property type="nucleotide sequence ID" value="NZ_FOUU01000002.1"/>
</dbReference>
<feature type="transmembrane region" description="Helical" evidence="9">
    <location>
        <begin position="59"/>
        <end position="80"/>
    </location>
</feature>
<evidence type="ECO:0000256" key="8">
    <source>
        <dbReference type="ARBA" id="ARBA00023136"/>
    </source>
</evidence>
<dbReference type="OrthoDB" id="9810759at2"/>
<accession>A0A1I4SKS8</accession>
<proteinExistence type="predicted"/>
<dbReference type="PANTHER" id="PTHR32507">
    <property type="entry name" value="NA(+)/H(+) ANTIPORTER 1"/>
    <property type="match status" value="1"/>
</dbReference>
<keyword evidence="13" id="KW-1185">Reference proteome</keyword>
<dbReference type="InterPro" id="IPR036291">
    <property type="entry name" value="NAD(P)-bd_dom_sf"/>
</dbReference>
<feature type="transmembrane region" description="Helical" evidence="9">
    <location>
        <begin position="302"/>
        <end position="322"/>
    </location>
</feature>
<dbReference type="GO" id="GO:0006813">
    <property type="term" value="P:potassium ion transport"/>
    <property type="evidence" value="ECO:0007669"/>
    <property type="project" value="InterPro"/>
</dbReference>
<gene>
    <name evidence="12" type="ORF">SAMN05660836_01018</name>
</gene>
<dbReference type="SUPFAM" id="SSF51735">
    <property type="entry name" value="NAD(P)-binding Rossmann-fold domains"/>
    <property type="match status" value="1"/>
</dbReference>
<feature type="domain" description="Cation/H+ exchanger transmembrane" evidence="10">
    <location>
        <begin position="8"/>
        <end position="382"/>
    </location>
</feature>
<evidence type="ECO:0000256" key="6">
    <source>
        <dbReference type="ARBA" id="ARBA00022989"/>
    </source>
</evidence>
<evidence type="ECO:0000256" key="3">
    <source>
        <dbReference type="ARBA" id="ARBA00022449"/>
    </source>
</evidence>
<keyword evidence="6 9" id="KW-1133">Transmembrane helix</keyword>
<protein>
    <submittedName>
        <fullName evidence="12">Sodium/proton antiporter, CPA1 family</fullName>
    </submittedName>
</protein>
<dbReference type="Gene3D" id="1.20.1530.20">
    <property type="match status" value="1"/>
</dbReference>
<name>A0A1I4SKS8_9BACT</name>
<keyword evidence="8 9" id="KW-0472">Membrane</keyword>
<keyword evidence="5 9" id="KW-0812">Transmembrane</keyword>
<feature type="transmembrane region" description="Helical" evidence="9">
    <location>
        <begin position="86"/>
        <end position="109"/>
    </location>
</feature>
<dbReference type="GO" id="GO:0005886">
    <property type="term" value="C:plasma membrane"/>
    <property type="evidence" value="ECO:0007669"/>
    <property type="project" value="UniProtKB-SubCell"/>
</dbReference>
<dbReference type="InterPro" id="IPR006153">
    <property type="entry name" value="Cation/H_exchanger_TM"/>
</dbReference>
<organism evidence="12 13">
    <name type="scientific">Thermodesulforhabdus norvegica</name>
    <dbReference type="NCBI Taxonomy" id="39841"/>
    <lineage>
        <taxon>Bacteria</taxon>
        <taxon>Pseudomonadati</taxon>
        <taxon>Thermodesulfobacteriota</taxon>
        <taxon>Syntrophobacteria</taxon>
        <taxon>Syntrophobacterales</taxon>
        <taxon>Thermodesulforhabdaceae</taxon>
        <taxon>Thermodesulforhabdus</taxon>
    </lineage>
</organism>